<dbReference type="CDD" id="cd02019">
    <property type="entry name" value="NK"/>
    <property type="match status" value="1"/>
</dbReference>
<evidence type="ECO:0008006" key="3">
    <source>
        <dbReference type="Google" id="ProtNLM"/>
    </source>
</evidence>
<keyword evidence="2" id="KW-1185">Reference proteome</keyword>
<gene>
    <name evidence="1" type="ORF">GV64_07330</name>
</gene>
<sequence>MQLILIEGTHGTGKSTLGKALAKKLESIGKLVSLYDEYDRSNPIETWAINMMRKSLFEQRAYLSGENIFQQHLSDPTVDTSGQWMTLSEQLIEAPERIVIFVGKFWQNCMMPWFFHDVPIDQILTHHQKLCESVISAKPLLVFLSCSDMTEGHKPLVDRGELLSPMLLSLYGSSFWSREHMSEGSMQGKGEYYLQQWQGVLKQLYRDVPFSRLEYPDAWKQWSDDSRFQDKIFAEITKMIRE</sequence>
<dbReference type="Pfam" id="PF13238">
    <property type="entry name" value="AAA_18"/>
    <property type="match status" value="1"/>
</dbReference>
<name>A0A081K8U9_9GAMM</name>
<evidence type="ECO:0000313" key="1">
    <source>
        <dbReference type="EMBL" id="KEI70575.1"/>
    </source>
</evidence>
<dbReference type="RefSeq" id="WP_020580835.1">
    <property type="nucleotide sequence ID" value="NZ_JOJP01000001.1"/>
</dbReference>
<dbReference type="InterPro" id="IPR027417">
    <property type="entry name" value="P-loop_NTPase"/>
</dbReference>
<dbReference type="AlphaFoldDB" id="A0A081K8U9"/>
<evidence type="ECO:0000313" key="2">
    <source>
        <dbReference type="Proteomes" id="UP000027997"/>
    </source>
</evidence>
<accession>A0A081K8U9</accession>
<protein>
    <recommendedName>
        <fullName evidence="3">Thymidylate kinase-like domain-containing protein</fullName>
    </recommendedName>
</protein>
<dbReference type="Proteomes" id="UP000027997">
    <property type="component" value="Unassembled WGS sequence"/>
</dbReference>
<dbReference type="SUPFAM" id="SSF52540">
    <property type="entry name" value="P-loop containing nucleoside triphosphate hydrolases"/>
    <property type="match status" value="1"/>
</dbReference>
<comment type="caution">
    <text evidence="1">The sequence shown here is derived from an EMBL/GenBank/DDBJ whole genome shotgun (WGS) entry which is preliminary data.</text>
</comment>
<reference evidence="1 2" key="1">
    <citation type="submission" date="2014-06" db="EMBL/GenBank/DDBJ databases">
        <title>Whole Genome Sequences of Three Symbiotic Endozoicomonas Bacteria.</title>
        <authorList>
            <person name="Neave M.J."/>
            <person name="Apprill A."/>
            <person name="Voolstra C.R."/>
        </authorList>
    </citation>
    <scope>NUCLEOTIDE SEQUENCE [LARGE SCALE GENOMIC DNA]</scope>
    <source>
        <strain evidence="1 2">DSM 22380</strain>
    </source>
</reference>
<proteinExistence type="predicted"/>
<dbReference type="EMBL" id="JOJP01000001">
    <property type="protein sequence ID" value="KEI70575.1"/>
    <property type="molecule type" value="Genomic_DNA"/>
</dbReference>
<dbReference type="Gene3D" id="3.40.50.300">
    <property type="entry name" value="P-loop containing nucleotide triphosphate hydrolases"/>
    <property type="match status" value="1"/>
</dbReference>
<organism evidence="1 2">
    <name type="scientific">Endozoicomonas elysicola</name>
    <dbReference type="NCBI Taxonomy" id="305900"/>
    <lineage>
        <taxon>Bacteria</taxon>
        <taxon>Pseudomonadati</taxon>
        <taxon>Pseudomonadota</taxon>
        <taxon>Gammaproteobacteria</taxon>
        <taxon>Oceanospirillales</taxon>
        <taxon>Endozoicomonadaceae</taxon>
        <taxon>Endozoicomonas</taxon>
    </lineage>
</organism>